<protein>
    <recommendedName>
        <fullName evidence="4">MafB-like protein</fullName>
    </recommendedName>
</protein>
<dbReference type="Proteomes" id="UP000233343">
    <property type="component" value="Unassembled WGS sequence"/>
</dbReference>
<gene>
    <name evidence="2" type="ORF">CWS20_10460</name>
</gene>
<reference evidence="2 3" key="1">
    <citation type="journal article" date="2010" name="Int. J. Syst. Evol. Microbiol.">
        <title>Bacillus horneckiae sp. nov., isolated from a spacecraft-assembly clean room.</title>
        <authorList>
            <person name="Vaishampayan P."/>
            <person name="Probst A."/>
            <person name="Krishnamurthi S."/>
            <person name="Ghosh S."/>
            <person name="Osman S."/>
            <person name="McDowall A."/>
            <person name="Ruckmani A."/>
            <person name="Mayilraj S."/>
            <person name="Venkateswaran K."/>
        </authorList>
    </citation>
    <scope>NUCLEOTIDE SEQUENCE [LARGE SCALE GENOMIC DNA]</scope>
    <source>
        <strain evidence="3">1PO1SC</strain>
    </source>
</reference>
<sequence length="296" mass="33335">MKRFFVNFLIVVYLFSCFAPSFVQAQDSSVDSEENLIDFAEIEEQIDDDLAMNELDDVIETVSYVGDDTDSLIVLSSAETEGIEAENEMSIDIENQEIITSTTVEDEETGELIEYNFDIEVTDINGEEFKAIFTDLDTGEQLYVDTAEFQASWYPLIVVAIHVAIHGVKWAVKKYGKSVVNNATKKYGTKASGKTLSKIKFASNAKFDSHWADHKKEFPGLTKTGYLKRAQSLAGSTSKNVLSKKKKGNSGDIVKYNTQTGEFISLTKNDVIKTFFKPKYGQKDWKKKARAYYNNQ</sequence>
<keyword evidence="3" id="KW-1185">Reference proteome</keyword>
<organism evidence="2 3">
    <name type="scientific">Cytobacillus horneckiae</name>
    <dbReference type="NCBI Taxonomy" id="549687"/>
    <lineage>
        <taxon>Bacteria</taxon>
        <taxon>Bacillati</taxon>
        <taxon>Bacillota</taxon>
        <taxon>Bacilli</taxon>
        <taxon>Bacillales</taxon>
        <taxon>Bacillaceae</taxon>
        <taxon>Cytobacillus</taxon>
    </lineage>
</organism>
<keyword evidence="1" id="KW-0732">Signal</keyword>
<feature type="signal peptide" evidence="1">
    <location>
        <begin position="1"/>
        <end position="25"/>
    </location>
</feature>
<dbReference type="AlphaFoldDB" id="A0A2N0ZI46"/>
<feature type="chain" id="PRO_5014657871" description="MafB-like protein" evidence="1">
    <location>
        <begin position="26"/>
        <end position="296"/>
    </location>
</feature>
<dbReference type="EMBL" id="PISD01000019">
    <property type="protein sequence ID" value="PKG29173.1"/>
    <property type="molecule type" value="Genomic_DNA"/>
</dbReference>
<evidence type="ECO:0008006" key="4">
    <source>
        <dbReference type="Google" id="ProtNLM"/>
    </source>
</evidence>
<accession>A0A2N0ZI46</accession>
<comment type="caution">
    <text evidence="2">The sequence shown here is derived from an EMBL/GenBank/DDBJ whole genome shotgun (WGS) entry which is preliminary data.</text>
</comment>
<evidence type="ECO:0000313" key="2">
    <source>
        <dbReference type="EMBL" id="PKG29173.1"/>
    </source>
</evidence>
<name>A0A2N0ZI46_9BACI</name>
<evidence type="ECO:0000313" key="3">
    <source>
        <dbReference type="Proteomes" id="UP000233343"/>
    </source>
</evidence>
<evidence type="ECO:0000256" key="1">
    <source>
        <dbReference type="SAM" id="SignalP"/>
    </source>
</evidence>
<dbReference type="RefSeq" id="WP_066198513.1">
    <property type="nucleotide sequence ID" value="NZ_JARMMB010000010.1"/>
</dbReference>
<proteinExistence type="predicted"/>
<dbReference type="NCBIfam" id="NF038340">
    <property type="entry name" value="SAR2788_fam"/>
    <property type="match status" value="1"/>
</dbReference>